<organism evidence="1 2">
    <name type="scientific">Devosia geojensis</name>
    <dbReference type="NCBI Taxonomy" id="443610"/>
    <lineage>
        <taxon>Bacteria</taxon>
        <taxon>Pseudomonadati</taxon>
        <taxon>Pseudomonadota</taxon>
        <taxon>Alphaproteobacteria</taxon>
        <taxon>Hyphomicrobiales</taxon>
        <taxon>Devosiaceae</taxon>
        <taxon>Devosia</taxon>
    </lineage>
</organism>
<reference evidence="1 2" key="1">
    <citation type="submission" date="2015-03" db="EMBL/GenBank/DDBJ databases">
        <authorList>
            <person name="Hassan Y.I."/>
            <person name="Lepp D."/>
            <person name="Li X.-Z."/>
            <person name="Zhou T."/>
        </authorList>
    </citation>
    <scope>NUCLEOTIDE SEQUENCE [LARGE SCALE GENOMIC DNA]</scope>
    <source>
        <strain evidence="1 2">BD-c194</strain>
    </source>
</reference>
<proteinExistence type="predicted"/>
<dbReference type="EMBL" id="JZEX01000081">
    <property type="protein sequence ID" value="KKB12382.1"/>
    <property type="molecule type" value="Genomic_DNA"/>
</dbReference>
<protein>
    <submittedName>
        <fullName evidence="1">Uncharacterized protein</fullName>
    </submittedName>
</protein>
<keyword evidence="2" id="KW-1185">Reference proteome</keyword>
<comment type="caution">
    <text evidence="1">The sequence shown here is derived from an EMBL/GenBank/DDBJ whole genome shotgun (WGS) entry which is preliminary data.</text>
</comment>
<dbReference type="Proteomes" id="UP000033632">
    <property type="component" value="Unassembled WGS sequence"/>
</dbReference>
<evidence type="ECO:0000313" key="2">
    <source>
        <dbReference type="Proteomes" id="UP000033632"/>
    </source>
</evidence>
<dbReference type="AlphaFoldDB" id="A0A0F5FW10"/>
<gene>
    <name evidence="1" type="ORF">VE25_07470</name>
</gene>
<accession>A0A0F5FW10</accession>
<evidence type="ECO:0000313" key="1">
    <source>
        <dbReference type="EMBL" id="KKB12382.1"/>
    </source>
</evidence>
<name>A0A0F5FW10_9HYPH</name>
<dbReference type="OrthoDB" id="8090008at2"/>
<dbReference type="PATRIC" id="fig|443610.3.peg.4061"/>
<sequence>MAELICFPQERNVGKARHVAEIYLRRRTDKARSTYWRDTCATLEWMMRRRGFAPAEIERQVSAFTWAVQNEINRLSARGNGPGAA</sequence>
<dbReference type="STRING" id="443610.VE25_07470"/>
<dbReference type="InterPro" id="IPR045720">
    <property type="entry name" value="DUF6074"/>
</dbReference>
<dbReference type="Pfam" id="PF19551">
    <property type="entry name" value="DUF6074"/>
    <property type="match status" value="1"/>
</dbReference>
<dbReference type="RefSeq" id="WP_046107972.1">
    <property type="nucleotide sequence ID" value="NZ_JZEX01000081.1"/>
</dbReference>